<accession>A0AAV0B532</accession>
<feature type="compositionally biased region" description="Basic and acidic residues" evidence="1">
    <location>
        <begin position="119"/>
        <end position="139"/>
    </location>
</feature>
<gene>
    <name evidence="2" type="ORF">PPACK8108_LOCUS14429</name>
</gene>
<evidence type="ECO:0000313" key="2">
    <source>
        <dbReference type="EMBL" id="CAH7681779.1"/>
    </source>
</evidence>
<evidence type="ECO:0000313" key="3">
    <source>
        <dbReference type="Proteomes" id="UP001153365"/>
    </source>
</evidence>
<feature type="region of interest" description="Disordered" evidence="1">
    <location>
        <begin position="67"/>
        <end position="139"/>
    </location>
</feature>
<keyword evidence="3" id="KW-1185">Reference proteome</keyword>
<name>A0AAV0B532_PHAPC</name>
<evidence type="ECO:0000256" key="1">
    <source>
        <dbReference type="SAM" id="MobiDB-lite"/>
    </source>
</evidence>
<comment type="caution">
    <text evidence="2">The sequence shown here is derived from an EMBL/GenBank/DDBJ whole genome shotgun (WGS) entry which is preliminary data.</text>
</comment>
<feature type="region of interest" description="Disordered" evidence="1">
    <location>
        <begin position="297"/>
        <end position="316"/>
    </location>
</feature>
<dbReference type="EMBL" id="CALTRL010003707">
    <property type="protein sequence ID" value="CAH7681779.1"/>
    <property type="molecule type" value="Genomic_DNA"/>
</dbReference>
<dbReference type="Proteomes" id="UP001153365">
    <property type="component" value="Unassembled WGS sequence"/>
</dbReference>
<protein>
    <submittedName>
        <fullName evidence="2">Expressed protein</fullName>
    </submittedName>
</protein>
<feature type="compositionally biased region" description="Basic and acidic residues" evidence="1">
    <location>
        <begin position="67"/>
        <end position="85"/>
    </location>
</feature>
<sequence length="946" mass="109415">MAQKENFGQKTKSSIEIAEEKTLNLKKGNDLSSQMLTKQSYKPSIHFRTSTINKKYVEKKENSIMIDEKSKIQKMQSKPETESNEKNNAVPKENLLRNQNQNLVVKSQEEHIKVGPKPDILDGSKKKDELKEQSVKEAQKVGLSQEGNFFENNYSNEFKNKATKSNTRIKEAQPELFSVSNPKIDTLKPFEEFEHSIKNPPENHKELETTEISNLEKAQINPQKIDSEGKVEKINNLSDDLEVIKYQNDNLDVTQIKNILQKNLGNKLKSSSKTESGGKVFSSEEIDLVNSKIPNTGELSSSRIDHKKQLSKKKKVKGNEKLKVNTLYNPNEKTKPSKVTLKDFFQALDQHISAPGNSVRQETKKTLISGDLIQVDNSINENKNLLNNVEVKSDLSKKEEMLEYRNLHSYSEVKPEQSNSLSFKDHMEENIIKQKDDNNSSKIHTSLLRNLPESSTLSYVNNNALSVDPLAVAHSKNLETPFKSEAEAVSIRTLKEYFQNSDNPKRIALKTWESWKTKKLDPEMMYHLAVDLNLKESQMAYVPLDLINDIRIKKLLEYIAKNLEDYKRAEEWFIESMIPHEGNRRIIALRNQIKQYTVINKWKTLSSKLLKKFPKHKDYINSLDHQYGITLGEPSVLANKDFSPLKDPEGFDSFVIIERVFGYEEAKNRWELLEFVKKRSAQIKWCFEDPKYNLADLRYGVSFIRALKAADSLQFGRQLWFGFDWGRISIEDRFYTLLEAMSPLNNYMLWNESAERIWILNFNNKNYEKKLGDFCLLVTKNQKILKEQISNSATKMKDFEDKTGVSINDPALDSLGDIFICFEIGLYIPEILNMKRKLASVIEIIENVETVEDMETCKDLIDLFSDSKSKMLISIIFAWFPKALNNDEIGGLIGFKHSMMTEEEKFFFLRQVKLSRLYFNEEIPVWCQQLSVFFNSDHGSARKIKH</sequence>
<proteinExistence type="predicted"/>
<reference evidence="2" key="1">
    <citation type="submission" date="2022-06" db="EMBL/GenBank/DDBJ databases">
        <authorList>
            <consortium name="SYNGENTA / RWTH Aachen University"/>
        </authorList>
    </citation>
    <scope>NUCLEOTIDE SEQUENCE</scope>
</reference>
<organism evidence="2 3">
    <name type="scientific">Phakopsora pachyrhizi</name>
    <name type="common">Asian soybean rust disease fungus</name>
    <dbReference type="NCBI Taxonomy" id="170000"/>
    <lineage>
        <taxon>Eukaryota</taxon>
        <taxon>Fungi</taxon>
        <taxon>Dikarya</taxon>
        <taxon>Basidiomycota</taxon>
        <taxon>Pucciniomycotina</taxon>
        <taxon>Pucciniomycetes</taxon>
        <taxon>Pucciniales</taxon>
        <taxon>Phakopsoraceae</taxon>
        <taxon>Phakopsora</taxon>
    </lineage>
</organism>
<dbReference type="AlphaFoldDB" id="A0AAV0B532"/>